<dbReference type="GO" id="GO:0006629">
    <property type="term" value="P:lipid metabolic process"/>
    <property type="evidence" value="ECO:0007669"/>
    <property type="project" value="InterPro"/>
</dbReference>
<dbReference type="InterPro" id="IPR017946">
    <property type="entry name" value="PLC-like_Pdiesterase_TIM-brl"/>
</dbReference>
<dbReference type="SUPFAM" id="SSF51695">
    <property type="entry name" value="PLC-like phosphodiesterases"/>
    <property type="match status" value="1"/>
</dbReference>
<protein>
    <recommendedName>
        <fullName evidence="5">PLC-like phosphodiesterase</fullName>
    </recommendedName>
</protein>
<dbReference type="EMBL" id="SDEE01000067">
    <property type="protein sequence ID" value="RXW22593.1"/>
    <property type="molecule type" value="Genomic_DNA"/>
</dbReference>
<sequence>MRFNHAARVLAILSAALVSSASSSASQGLSARNGGLQTRATICNGHAELCERSFGSVTFVGTHDSYAIGLTNNLAVNQDQDITQQLNDGVRMLQMQAHNQGGVIRLCHSTCVLLDGGTLEDYLRTVKTWLDANPNEVLSLLIVNIDNLPASAYGTVFAAVGLDALSYAPTTSPLPATGWPTLGTLIDSNKRLLTFLDNGADLAAVPYLIDEFTNIWETQFNVIDVARFDCSVNRTRGDTGTQMFLINHFLDKLVLGQPVPFIEQLGVTNAASGVGSLGAHVETCRTAHGRAPNFLLVDFYEYGGGSVFEVAAQINGVPYNPATPVASPASTASGTRTSGGASNTSRPGGNSGAAPGALSGSPVFYLVSSFFIGALAAGQLLF</sequence>
<feature type="chain" id="PRO_5020970559" description="PLC-like phosphodiesterase" evidence="2">
    <location>
        <begin position="26"/>
        <end position="382"/>
    </location>
</feature>
<feature type="compositionally biased region" description="Polar residues" evidence="1">
    <location>
        <begin position="336"/>
        <end position="348"/>
    </location>
</feature>
<dbReference type="OrthoDB" id="7984201at2759"/>
<evidence type="ECO:0000256" key="2">
    <source>
        <dbReference type="SAM" id="SignalP"/>
    </source>
</evidence>
<dbReference type="STRING" id="2316362.A0A4Q2DR88"/>
<reference evidence="3 4" key="1">
    <citation type="submission" date="2019-01" db="EMBL/GenBank/DDBJ databases">
        <title>Draft genome sequence of Psathyrella aberdarensis IHI B618.</title>
        <authorList>
            <person name="Buettner E."/>
            <person name="Kellner H."/>
        </authorList>
    </citation>
    <scope>NUCLEOTIDE SEQUENCE [LARGE SCALE GENOMIC DNA]</scope>
    <source>
        <strain evidence="3 4">IHI B618</strain>
    </source>
</reference>
<dbReference type="PANTHER" id="PTHR13593:SF140">
    <property type="entry name" value="PLC-LIKE PHOSPHODIESTERASE"/>
    <property type="match status" value="1"/>
</dbReference>
<gene>
    <name evidence="3" type="ORF">EST38_g3294</name>
</gene>
<proteinExistence type="predicted"/>
<dbReference type="InterPro" id="IPR051057">
    <property type="entry name" value="PI-PLC_domain"/>
</dbReference>
<evidence type="ECO:0000256" key="1">
    <source>
        <dbReference type="SAM" id="MobiDB-lite"/>
    </source>
</evidence>
<dbReference type="Gene3D" id="3.20.20.190">
    <property type="entry name" value="Phosphatidylinositol (PI) phosphodiesterase"/>
    <property type="match status" value="1"/>
</dbReference>
<dbReference type="AlphaFoldDB" id="A0A4Q2DR88"/>
<dbReference type="GO" id="GO:0008081">
    <property type="term" value="F:phosphoric diester hydrolase activity"/>
    <property type="evidence" value="ECO:0007669"/>
    <property type="project" value="InterPro"/>
</dbReference>
<evidence type="ECO:0000313" key="3">
    <source>
        <dbReference type="EMBL" id="RXW22593.1"/>
    </source>
</evidence>
<dbReference type="PANTHER" id="PTHR13593">
    <property type="match status" value="1"/>
</dbReference>
<dbReference type="Proteomes" id="UP000290288">
    <property type="component" value="Unassembled WGS sequence"/>
</dbReference>
<feature type="region of interest" description="Disordered" evidence="1">
    <location>
        <begin position="325"/>
        <end position="353"/>
    </location>
</feature>
<dbReference type="CDD" id="cd08588">
    <property type="entry name" value="PI-PLCc_At5g67130_like"/>
    <property type="match status" value="1"/>
</dbReference>
<dbReference type="Pfam" id="PF26146">
    <property type="entry name" value="PI-PLC_X"/>
    <property type="match status" value="1"/>
</dbReference>
<keyword evidence="4" id="KW-1185">Reference proteome</keyword>
<organism evidence="3 4">
    <name type="scientific">Candolleomyces aberdarensis</name>
    <dbReference type="NCBI Taxonomy" id="2316362"/>
    <lineage>
        <taxon>Eukaryota</taxon>
        <taxon>Fungi</taxon>
        <taxon>Dikarya</taxon>
        <taxon>Basidiomycota</taxon>
        <taxon>Agaricomycotina</taxon>
        <taxon>Agaricomycetes</taxon>
        <taxon>Agaricomycetidae</taxon>
        <taxon>Agaricales</taxon>
        <taxon>Agaricineae</taxon>
        <taxon>Psathyrellaceae</taxon>
        <taxon>Candolleomyces</taxon>
    </lineage>
</organism>
<accession>A0A4Q2DR88</accession>
<evidence type="ECO:0008006" key="5">
    <source>
        <dbReference type="Google" id="ProtNLM"/>
    </source>
</evidence>
<name>A0A4Q2DR88_9AGAR</name>
<feature type="signal peptide" evidence="2">
    <location>
        <begin position="1"/>
        <end position="25"/>
    </location>
</feature>
<evidence type="ECO:0000313" key="4">
    <source>
        <dbReference type="Proteomes" id="UP000290288"/>
    </source>
</evidence>
<keyword evidence="2" id="KW-0732">Signal</keyword>
<feature type="compositionally biased region" description="Low complexity" evidence="1">
    <location>
        <begin position="325"/>
        <end position="335"/>
    </location>
</feature>
<comment type="caution">
    <text evidence="3">The sequence shown here is derived from an EMBL/GenBank/DDBJ whole genome shotgun (WGS) entry which is preliminary data.</text>
</comment>